<keyword evidence="8" id="KW-0234">DNA repair</keyword>
<name>A0A7T7HN04_9HYPH</name>
<evidence type="ECO:0000256" key="3">
    <source>
        <dbReference type="ARBA" id="ARBA00022722"/>
    </source>
</evidence>
<keyword evidence="11" id="KW-0269">Exonuclease</keyword>
<dbReference type="Proteomes" id="UP000596083">
    <property type="component" value="Chromosome"/>
</dbReference>
<keyword evidence="3" id="KW-0540">Nuclease</keyword>
<accession>A0A7T7HN04</accession>
<dbReference type="AlphaFoldDB" id="A0A7T7HN04"/>
<evidence type="ECO:0000259" key="10">
    <source>
        <dbReference type="Pfam" id="PF03372"/>
    </source>
</evidence>
<evidence type="ECO:0000256" key="8">
    <source>
        <dbReference type="ARBA" id="ARBA00023204"/>
    </source>
</evidence>
<dbReference type="PANTHER" id="PTHR15822">
    <property type="entry name" value="TRAF AND TNF RECEPTOR-ASSOCIATED PROTEIN"/>
    <property type="match status" value="1"/>
</dbReference>
<protein>
    <submittedName>
        <fullName evidence="11">Endonuclease/exonuclease/phosphatase family protein</fullName>
    </submittedName>
</protein>
<evidence type="ECO:0000256" key="5">
    <source>
        <dbReference type="ARBA" id="ARBA00022763"/>
    </source>
</evidence>
<dbReference type="SUPFAM" id="SSF56219">
    <property type="entry name" value="DNase I-like"/>
    <property type="match status" value="1"/>
</dbReference>
<evidence type="ECO:0000313" key="11">
    <source>
        <dbReference type="EMBL" id="QQM32231.1"/>
    </source>
</evidence>
<dbReference type="GO" id="GO:0004519">
    <property type="term" value="F:endonuclease activity"/>
    <property type="evidence" value="ECO:0007669"/>
    <property type="project" value="UniProtKB-KW"/>
</dbReference>
<dbReference type="GO" id="GO:0004527">
    <property type="term" value="F:exonuclease activity"/>
    <property type="evidence" value="ECO:0007669"/>
    <property type="project" value="UniProtKB-KW"/>
</dbReference>
<dbReference type="Gene3D" id="3.60.10.10">
    <property type="entry name" value="Endonuclease/exonuclease/phosphatase"/>
    <property type="match status" value="1"/>
</dbReference>
<feature type="domain" description="Endonuclease/exonuclease/phosphatase" evidence="10">
    <location>
        <begin position="54"/>
        <end position="315"/>
    </location>
</feature>
<dbReference type="InterPro" id="IPR051547">
    <property type="entry name" value="TDP2-like"/>
</dbReference>
<dbReference type="InterPro" id="IPR036691">
    <property type="entry name" value="Endo/exonu/phosph_ase_sf"/>
</dbReference>
<comment type="cofactor">
    <cofactor evidence="2">
        <name>Mg(2+)</name>
        <dbReference type="ChEBI" id="CHEBI:18420"/>
    </cofactor>
</comment>
<evidence type="ECO:0000256" key="4">
    <source>
        <dbReference type="ARBA" id="ARBA00022723"/>
    </source>
</evidence>
<dbReference type="EMBL" id="CP066786">
    <property type="protein sequence ID" value="QQM32231.1"/>
    <property type="molecule type" value="Genomic_DNA"/>
</dbReference>
<comment type="cofactor">
    <cofactor evidence="1">
        <name>Mn(2+)</name>
        <dbReference type="ChEBI" id="CHEBI:29035"/>
    </cofactor>
</comment>
<organism evidence="11 12">
    <name type="scientific">Martelella lutilitoris</name>
    <dbReference type="NCBI Taxonomy" id="2583532"/>
    <lineage>
        <taxon>Bacteria</taxon>
        <taxon>Pseudomonadati</taxon>
        <taxon>Pseudomonadota</taxon>
        <taxon>Alphaproteobacteria</taxon>
        <taxon>Hyphomicrobiales</taxon>
        <taxon>Aurantimonadaceae</taxon>
        <taxon>Martelella</taxon>
    </lineage>
</organism>
<dbReference type="GO" id="GO:0046872">
    <property type="term" value="F:metal ion binding"/>
    <property type="evidence" value="ECO:0007669"/>
    <property type="project" value="UniProtKB-KW"/>
</dbReference>
<evidence type="ECO:0000256" key="2">
    <source>
        <dbReference type="ARBA" id="ARBA00001946"/>
    </source>
</evidence>
<keyword evidence="6" id="KW-0378">Hydrolase</keyword>
<gene>
    <name evidence="11" type="ORF">JET14_08880</name>
</gene>
<dbReference type="Pfam" id="PF03372">
    <property type="entry name" value="Exo_endo_phos"/>
    <property type="match status" value="1"/>
</dbReference>
<proteinExistence type="predicted"/>
<keyword evidence="5" id="KW-0227">DNA damage</keyword>
<evidence type="ECO:0000256" key="1">
    <source>
        <dbReference type="ARBA" id="ARBA00001936"/>
    </source>
</evidence>
<evidence type="ECO:0000313" key="12">
    <source>
        <dbReference type="Proteomes" id="UP000596083"/>
    </source>
</evidence>
<dbReference type="RefSeq" id="WP_200337695.1">
    <property type="nucleotide sequence ID" value="NZ_CP066786.1"/>
</dbReference>
<feature type="region of interest" description="Disordered" evidence="9">
    <location>
        <begin position="244"/>
        <end position="274"/>
    </location>
</feature>
<keyword evidence="11" id="KW-0255">Endonuclease</keyword>
<reference evidence="11 12" key="1">
    <citation type="submission" date="2020-12" db="EMBL/GenBank/DDBJ databases">
        <authorList>
            <person name="Zheng R.K."/>
            <person name="Sun C.M."/>
        </authorList>
    </citation>
    <scope>NUCLEOTIDE SEQUENCE [LARGE SCALE GENOMIC DNA]</scope>
    <source>
        <strain evidence="11 12">ZRK001</strain>
    </source>
</reference>
<evidence type="ECO:0000256" key="9">
    <source>
        <dbReference type="SAM" id="MobiDB-lite"/>
    </source>
</evidence>
<dbReference type="GO" id="GO:0006281">
    <property type="term" value="P:DNA repair"/>
    <property type="evidence" value="ECO:0007669"/>
    <property type="project" value="UniProtKB-KW"/>
</dbReference>
<dbReference type="KEGG" id="mlut:JET14_08880"/>
<evidence type="ECO:0000256" key="6">
    <source>
        <dbReference type="ARBA" id="ARBA00022801"/>
    </source>
</evidence>
<sequence length="324" mass="36416">MAVKVGTFNLNNLFSRFNFQAEVAADPDIDEGGLTLTFAPNEVDVRTFMGRLVKQKDPQDTAEIARRILEIMDVDVLAVQEVEHVEILRKFNRDYLRGLYPEVVLVEGNDTRLIDVGLLSRLPIGPITSHQAARHPDAPRKRVFGRDLVRVDILDATGETAFSVYNTHMKSHYVPFDEDPVEGARRANERRRQQAEMTRKIIEAEQGENGRFVLLGDMNDPPDSPYLAPMTVIAGRPLVNGLADARETRPPKPESPGQGDGPTETNWTHRYNPPGPALPLYEQYDQIWLSPALAPRLQEAFIDRRTKHGGDGSDHDPAWIVLDL</sequence>
<dbReference type="PANTHER" id="PTHR15822:SF4">
    <property type="entry name" value="TYROSYL-DNA PHOSPHODIESTERASE 2"/>
    <property type="match status" value="1"/>
</dbReference>
<keyword evidence="4" id="KW-0479">Metal-binding</keyword>
<dbReference type="InterPro" id="IPR005135">
    <property type="entry name" value="Endo/exonuclease/phosphatase"/>
</dbReference>
<evidence type="ECO:0000256" key="7">
    <source>
        <dbReference type="ARBA" id="ARBA00022842"/>
    </source>
</evidence>
<keyword evidence="7" id="KW-0460">Magnesium</keyword>